<dbReference type="Proteomes" id="UP001162501">
    <property type="component" value="Chromosome 16"/>
</dbReference>
<gene>
    <name evidence="1" type="ORF">MRATA1EN3_LOCUS7238</name>
</gene>
<name>A0ACB0E5X1_RANTA</name>
<evidence type="ECO:0000313" key="2">
    <source>
        <dbReference type="Proteomes" id="UP001162501"/>
    </source>
</evidence>
<reference evidence="1" key="1">
    <citation type="submission" date="2023-05" db="EMBL/GenBank/DDBJ databases">
        <authorList>
            <consortium name="ELIXIR-Norway"/>
        </authorList>
    </citation>
    <scope>NUCLEOTIDE SEQUENCE</scope>
</reference>
<sequence>MPAPLGPAVPADLPQRAAEQSAGLDRTQDQDPVLPGQSLHTPQGRGPPAPPGPSRGPSGVQAAELRRELRRTLEVLLGAWWSRRPALLRPHMLKGLQRAAHVIPDPPGGGFVGLAGQSAHRSAGEARLITSVQGHRATEGGIGPAPGR</sequence>
<proteinExistence type="predicted"/>
<organism evidence="1 2">
    <name type="scientific">Rangifer tarandus platyrhynchus</name>
    <name type="common">Svalbard reindeer</name>
    <dbReference type="NCBI Taxonomy" id="3082113"/>
    <lineage>
        <taxon>Eukaryota</taxon>
        <taxon>Metazoa</taxon>
        <taxon>Chordata</taxon>
        <taxon>Craniata</taxon>
        <taxon>Vertebrata</taxon>
        <taxon>Euteleostomi</taxon>
        <taxon>Mammalia</taxon>
        <taxon>Eutheria</taxon>
        <taxon>Laurasiatheria</taxon>
        <taxon>Artiodactyla</taxon>
        <taxon>Ruminantia</taxon>
        <taxon>Pecora</taxon>
        <taxon>Cervidae</taxon>
        <taxon>Odocoileinae</taxon>
        <taxon>Rangifer</taxon>
    </lineage>
</organism>
<accession>A0ACB0E5X1</accession>
<protein>
    <submittedName>
        <fullName evidence="1">Uncharacterized protein</fullName>
    </submittedName>
</protein>
<evidence type="ECO:0000313" key="1">
    <source>
        <dbReference type="EMBL" id="CAI9696025.1"/>
    </source>
</evidence>
<dbReference type="EMBL" id="OX596100">
    <property type="protein sequence ID" value="CAI9696025.1"/>
    <property type="molecule type" value="Genomic_DNA"/>
</dbReference>